<dbReference type="PANTHER" id="PTHR43651">
    <property type="entry name" value="1,4-ALPHA-GLUCAN-BRANCHING ENZYME"/>
    <property type="match status" value="1"/>
</dbReference>
<keyword evidence="6 10" id="KW-0328">Glycosyltransferase</keyword>
<evidence type="ECO:0000256" key="7">
    <source>
        <dbReference type="ARBA" id="ARBA00022679"/>
    </source>
</evidence>
<dbReference type="Pfam" id="PF00128">
    <property type="entry name" value="Alpha-amylase"/>
    <property type="match status" value="1"/>
</dbReference>
<keyword evidence="14" id="KW-1185">Reference proteome</keyword>
<evidence type="ECO:0000259" key="12">
    <source>
        <dbReference type="SMART" id="SM00642"/>
    </source>
</evidence>
<dbReference type="AlphaFoldDB" id="A0A5C5WEX9"/>
<dbReference type="Gene3D" id="2.60.40.10">
    <property type="entry name" value="Immunoglobulins"/>
    <property type="match status" value="2"/>
</dbReference>
<evidence type="ECO:0000256" key="2">
    <source>
        <dbReference type="ARBA" id="ARBA00002953"/>
    </source>
</evidence>
<dbReference type="FunFam" id="2.60.40.10:FF:000169">
    <property type="entry name" value="1,4-alpha-glucan branching enzyme GlgB"/>
    <property type="match status" value="1"/>
</dbReference>
<reference evidence="13 14" key="1">
    <citation type="submission" date="2019-02" db="EMBL/GenBank/DDBJ databases">
        <title>Deep-cultivation of Planctomycetes and their phenomic and genomic characterization uncovers novel biology.</title>
        <authorList>
            <person name="Wiegand S."/>
            <person name="Jogler M."/>
            <person name="Boedeker C."/>
            <person name="Pinto D."/>
            <person name="Vollmers J."/>
            <person name="Rivas-Marin E."/>
            <person name="Kohn T."/>
            <person name="Peeters S.H."/>
            <person name="Heuer A."/>
            <person name="Rast P."/>
            <person name="Oberbeckmann S."/>
            <person name="Bunk B."/>
            <person name="Jeske O."/>
            <person name="Meyerdierks A."/>
            <person name="Storesund J.E."/>
            <person name="Kallscheuer N."/>
            <person name="Luecker S."/>
            <person name="Lage O.M."/>
            <person name="Pohl T."/>
            <person name="Merkel B.J."/>
            <person name="Hornburger P."/>
            <person name="Mueller R.-W."/>
            <person name="Bruemmer F."/>
            <person name="Labrenz M."/>
            <person name="Spormann A.M."/>
            <person name="Op Den Camp H."/>
            <person name="Overmann J."/>
            <person name="Amann R."/>
            <person name="Jetten M.S.M."/>
            <person name="Mascher T."/>
            <person name="Medema M.H."/>
            <person name="Devos D.P."/>
            <person name="Kaster A.-K."/>
            <person name="Ovreas L."/>
            <person name="Rohde M."/>
            <person name="Galperin M.Y."/>
            <person name="Jogler C."/>
        </authorList>
    </citation>
    <scope>NUCLEOTIDE SEQUENCE [LARGE SCALE GENOMIC DNA]</scope>
    <source>
        <strain evidence="13 14">Pla111</strain>
    </source>
</reference>
<dbReference type="FunFam" id="3.20.20.80:FF:000003">
    <property type="entry name" value="1,4-alpha-glucan branching enzyme GlgB"/>
    <property type="match status" value="1"/>
</dbReference>
<evidence type="ECO:0000256" key="11">
    <source>
        <dbReference type="PIRSR" id="PIRSR000463-1"/>
    </source>
</evidence>
<keyword evidence="8 10" id="KW-0320">Glycogen biosynthesis</keyword>
<dbReference type="InterPro" id="IPR006048">
    <property type="entry name" value="A-amylase/branching_C"/>
</dbReference>
<dbReference type="PANTHER" id="PTHR43651:SF3">
    <property type="entry name" value="1,4-ALPHA-GLUCAN-BRANCHING ENZYME"/>
    <property type="match status" value="1"/>
</dbReference>
<dbReference type="GO" id="GO:0003844">
    <property type="term" value="F:1,4-alpha-glucan branching enzyme activity"/>
    <property type="evidence" value="ECO:0007669"/>
    <property type="project" value="UniProtKB-UniRule"/>
</dbReference>
<dbReference type="OrthoDB" id="226102at2"/>
<comment type="catalytic activity">
    <reaction evidence="1 10">
        <text>Transfers a segment of a (1-&gt;4)-alpha-D-glucan chain to a primary hydroxy group in a similar glucan chain.</text>
        <dbReference type="EC" id="2.4.1.18"/>
    </reaction>
</comment>
<sequence length="743" mass="84238">MRTQLSLDAVGALIQGRSENPAEILGPHEVVEGGRRAIAVRAFLPDSDRVWLVDSAQGSSRPMRRIHPAGLYEALWDGQDGEFGGAAKKPNYYLRYSDPNGGQQTMRDPYAFDPLLTEYDLHLLHEGTHWDAYERLGAHLREIDGVRGVNFAVWAPNAEAVSVVGDFNRWNGKAHAMRKRIPSGVWELFVPDMELGTLYKFAVKQLGGRVVEKCDPYGFAAEVPPKTANIVTDLSTHQWADGQWMAEREKHNALDAPMSIYELHLGSWRRDPGQPERWMSYNEIAPQLIEYCHRMGYTHIELMPVSEHPFTGSWGYQTVGYFAATSRYGSPADLMSFVDQLHQAGIGVIIDWVPAHFPKDDHGLRRFDGSALYEHADPRQGEHPDWGTMIFNYGRNEVSNFLLANALFWLDKYHIDGLRVDAVASMLYLDYSREGGEWVPNKYGGRENLESIDFLKRFNEVVHERHPGAMTIAEESTAWGGVSRPTYVGGLGFTLKWNMGWMNDTLRYIRHDPIHRGYHHDELTFSLIYAFTENFCLPFSHDEVVHGKGSMLDQMPGDMWQKFANLRLLYGYMWSHPGKKLLFMGGDFGQWSEWNCNESLQWHLLQYPSHQGLQNYVAHLNHLYRSEPALYEVDFDAAGFEWVDCHNHADSVLAYLRRAKDSEDYVVAVSNFTPVPRHGYKLGVPEVCWFEEISNSDSELFGGGNVGNSGGVMATTTGAQGRPASIEITLPPLATMIFKPRRG</sequence>
<dbReference type="Pfam" id="PF02806">
    <property type="entry name" value="Alpha-amylase_C"/>
    <property type="match status" value="1"/>
</dbReference>
<dbReference type="NCBIfam" id="NF003811">
    <property type="entry name" value="PRK05402.1"/>
    <property type="match status" value="1"/>
</dbReference>
<comment type="similarity">
    <text evidence="4 10">Belongs to the glycosyl hydrolase 13 family. GlgB subfamily.</text>
</comment>
<dbReference type="UniPathway" id="UPA00164"/>
<dbReference type="InterPro" id="IPR013783">
    <property type="entry name" value="Ig-like_fold"/>
</dbReference>
<comment type="caution">
    <text evidence="13">The sequence shown here is derived from an EMBL/GenBank/DDBJ whole genome shotgun (WGS) entry which is preliminary data.</text>
</comment>
<dbReference type="CDD" id="cd11322">
    <property type="entry name" value="AmyAc_Glg_BE"/>
    <property type="match status" value="1"/>
</dbReference>
<dbReference type="EMBL" id="SJPH01000001">
    <property type="protein sequence ID" value="TWT48663.1"/>
    <property type="molecule type" value="Genomic_DNA"/>
</dbReference>
<dbReference type="EC" id="2.4.1.18" evidence="10"/>
<evidence type="ECO:0000256" key="1">
    <source>
        <dbReference type="ARBA" id="ARBA00000826"/>
    </source>
</evidence>
<dbReference type="GO" id="GO:0005829">
    <property type="term" value="C:cytosol"/>
    <property type="evidence" value="ECO:0007669"/>
    <property type="project" value="TreeGrafter"/>
</dbReference>
<dbReference type="RefSeq" id="WP_146570908.1">
    <property type="nucleotide sequence ID" value="NZ_SJPH01000001.1"/>
</dbReference>
<gene>
    <name evidence="10 13" type="primary">glgB</name>
    <name evidence="13" type="ORF">Pla111_04380</name>
</gene>
<feature type="active site" description="Nucleophile" evidence="10 11">
    <location>
        <position position="421"/>
    </location>
</feature>
<evidence type="ECO:0000256" key="10">
    <source>
        <dbReference type="HAMAP-Rule" id="MF_00685"/>
    </source>
</evidence>
<keyword evidence="7 10" id="KW-0808">Transferase</keyword>
<evidence type="ECO:0000313" key="14">
    <source>
        <dbReference type="Proteomes" id="UP000318995"/>
    </source>
</evidence>
<evidence type="ECO:0000256" key="8">
    <source>
        <dbReference type="ARBA" id="ARBA00023056"/>
    </source>
</evidence>
<dbReference type="Proteomes" id="UP000318995">
    <property type="component" value="Unassembled WGS sequence"/>
</dbReference>
<dbReference type="SUPFAM" id="SSF81296">
    <property type="entry name" value="E set domains"/>
    <property type="match status" value="2"/>
</dbReference>
<evidence type="ECO:0000256" key="9">
    <source>
        <dbReference type="ARBA" id="ARBA00023277"/>
    </source>
</evidence>
<evidence type="ECO:0000256" key="4">
    <source>
        <dbReference type="ARBA" id="ARBA00009000"/>
    </source>
</evidence>
<evidence type="ECO:0000256" key="6">
    <source>
        <dbReference type="ARBA" id="ARBA00022676"/>
    </source>
</evidence>
<evidence type="ECO:0000256" key="3">
    <source>
        <dbReference type="ARBA" id="ARBA00004964"/>
    </source>
</evidence>
<keyword evidence="9 10" id="KW-0119">Carbohydrate metabolism</keyword>
<dbReference type="InterPro" id="IPR004193">
    <property type="entry name" value="Glyco_hydro_13_N"/>
</dbReference>
<dbReference type="InterPro" id="IPR017853">
    <property type="entry name" value="GH"/>
</dbReference>
<dbReference type="InterPro" id="IPR014756">
    <property type="entry name" value="Ig_E-set"/>
</dbReference>
<dbReference type="NCBIfam" id="TIGR01515">
    <property type="entry name" value="branching_enzym"/>
    <property type="match status" value="1"/>
</dbReference>
<dbReference type="HAMAP" id="MF_00685">
    <property type="entry name" value="GlgB"/>
    <property type="match status" value="1"/>
</dbReference>
<dbReference type="InterPro" id="IPR037439">
    <property type="entry name" value="Branching_enzy"/>
</dbReference>
<keyword evidence="5 10" id="KW-0321">Glycogen metabolism</keyword>
<accession>A0A5C5WEX9</accession>
<dbReference type="GO" id="GO:0005978">
    <property type="term" value="P:glycogen biosynthetic process"/>
    <property type="evidence" value="ECO:0007669"/>
    <property type="project" value="UniProtKB-UniRule"/>
</dbReference>
<dbReference type="CDD" id="cd02855">
    <property type="entry name" value="E_set_GBE_prok_N"/>
    <property type="match status" value="1"/>
</dbReference>
<protein>
    <recommendedName>
        <fullName evidence="10">1,4-alpha-glucan branching enzyme GlgB</fullName>
        <ecNumber evidence="10">2.4.1.18</ecNumber>
    </recommendedName>
    <alternativeName>
        <fullName evidence="10">1,4-alpha-D-glucan:1,4-alpha-D-glucan 6-glucosyl-transferase</fullName>
    </alternativeName>
    <alternativeName>
        <fullName evidence="10">Alpha-(1-&gt;4)-glucan branching enzyme</fullName>
    </alternativeName>
    <alternativeName>
        <fullName evidence="10">Glycogen branching enzyme</fullName>
        <shortName evidence="10">BE</shortName>
    </alternativeName>
</protein>
<dbReference type="GO" id="GO:0043169">
    <property type="term" value="F:cation binding"/>
    <property type="evidence" value="ECO:0007669"/>
    <property type="project" value="InterPro"/>
</dbReference>
<dbReference type="Gene3D" id="2.60.40.1180">
    <property type="entry name" value="Golgi alpha-mannosidase II"/>
    <property type="match status" value="1"/>
</dbReference>
<dbReference type="InterPro" id="IPR006407">
    <property type="entry name" value="GlgB"/>
</dbReference>
<comment type="pathway">
    <text evidence="3 10">Glycan biosynthesis; glycogen biosynthesis.</text>
</comment>
<dbReference type="GO" id="GO:0004553">
    <property type="term" value="F:hydrolase activity, hydrolyzing O-glycosyl compounds"/>
    <property type="evidence" value="ECO:0007669"/>
    <property type="project" value="InterPro"/>
</dbReference>
<dbReference type="FunFam" id="2.60.40.1180:FF:000002">
    <property type="entry name" value="1,4-alpha-glucan branching enzyme GlgB"/>
    <property type="match status" value="1"/>
</dbReference>
<dbReference type="Pfam" id="PF02922">
    <property type="entry name" value="CBM_48"/>
    <property type="match status" value="1"/>
</dbReference>
<dbReference type="NCBIfam" id="NF008967">
    <property type="entry name" value="PRK12313.1"/>
    <property type="match status" value="1"/>
</dbReference>
<dbReference type="SMART" id="SM00642">
    <property type="entry name" value="Aamy"/>
    <property type="match status" value="1"/>
</dbReference>
<name>A0A5C5WEX9_9BACT</name>
<evidence type="ECO:0000313" key="13">
    <source>
        <dbReference type="EMBL" id="TWT48663.1"/>
    </source>
</evidence>
<dbReference type="InterPro" id="IPR054169">
    <property type="entry name" value="GlgB_N"/>
</dbReference>
<dbReference type="InterPro" id="IPR013780">
    <property type="entry name" value="Glyco_hydro_b"/>
</dbReference>
<organism evidence="13 14">
    <name type="scientific">Botrimarina hoheduenensis</name>
    <dbReference type="NCBI Taxonomy" id="2528000"/>
    <lineage>
        <taxon>Bacteria</taxon>
        <taxon>Pseudomonadati</taxon>
        <taxon>Planctomycetota</taxon>
        <taxon>Planctomycetia</taxon>
        <taxon>Pirellulales</taxon>
        <taxon>Lacipirellulaceae</taxon>
        <taxon>Botrimarina</taxon>
    </lineage>
</organism>
<dbReference type="SUPFAM" id="SSF51011">
    <property type="entry name" value="Glycosyl hydrolase domain"/>
    <property type="match status" value="1"/>
</dbReference>
<comment type="function">
    <text evidence="2 10">Catalyzes the formation of the alpha-1,6-glucosidic linkages in glycogen by scission of a 1,4-alpha-linked oligosaccharide from growing alpha-1,4-glucan chains and the subsequent attachment of the oligosaccharide to the alpha-1,6 position.</text>
</comment>
<dbReference type="SUPFAM" id="SSF51445">
    <property type="entry name" value="(Trans)glycosidases"/>
    <property type="match status" value="1"/>
</dbReference>
<feature type="domain" description="Glycosyl hydrolase family 13 catalytic" evidence="12">
    <location>
        <begin position="262"/>
        <end position="610"/>
    </location>
</feature>
<dbReference type="InterPro" id="IPR006047">
    <property type="entry name" value="GH13_cat_dom"/>
</dbReference>
<evidence type="ECO:0000256" key="5">
    <source>
        <dbReference type="ARBA" id="ARBA00022600"/>
    </source>
</evidence>
<dbReference type="InterPro" id="IPR044143">
    <property type="entry name" value="GlgB_N_E_set_prok"/>
</dbReference>
<dbReference type="Pfam" id="PF22019">
    <property type="entry name" value="GlgB_N"/>
    <property type="match status" value="1"/>
</dbReference>
<comment type="subunit">
    <text evidence="10">Monomer.</text>
</comment>
<feature type="active site" description="Proton donor" evidence="10 11">
    <location>
        <position position="474"/>
    </location>
</feature>
<dbReference type="PIRSF" id="PIRSF000463">
    <property type="entry name" value="GlgB"/>
    <property type="match status" value="1"/>
</dbReference>
<dbReference type="Gene3D" id="3.20.20.80">
    <property type="entry name" value="Glycosidases"/>
    <property type="match status" value="1"/>
</dbReference>
<proteinExistence type="inferred from homology"/>